<evidence type="ECO:0000256" key="1">
    <source>
        <dbReference type="SAM" id="MobiDB-lite"/>
    </source>
</evidence>
<evidence type="ECO:0000313" key="3">
    <source>
        <dbReference type="Proteomes" id="UP001319827"/>
    </source>
</evidence>
<keyword evidence="3" id="KW-1185">Reference proteome</keyword>
<dbReference type="RefSeq" id="WP_221250779.1">
    <property type="nucleotide sequence ID" value="NZ_AP024355.1"/>
</dbReference>
<feature type="region of interest" description="Disordered" evidence="1">
    <location>
        <begin position="31"/>
        <end position="59"/>
    </location>
</feature>
<proteinExistence type="predicted"/>
<evidence type="ECO:0000313" key="2">
    <source>
        <dbReference type="EMBL" id="BCR03298.1"/>
    </source>
</evidence>
<protein>
    <submittedName>
        <fullName evidence="2">Uncharacterized protein</fullName>
    </submittedName>
</protein>
<dbReference type="EMBL" id="AP024355">
    <property type="protein sequence ID" value="BCR03298.1"/>
    <property type="molecule type" value="Genomic_DNA"/>
</dbReference>
<dbReference type="Gene3D" id="1.10.1470.10">
    <property type="entry name" value="YjbJ"/>
    <property type="match status" value="1"/>
</dbReference>
<organism evidence="2 3">
    <name type="scientific">Desulfuromonas versatilis</name>
    <dbReference type="NCBI Taxonomy" id="2802975"/>
    <lineage>
        <taxon>Bacteria</taxon>
        <taxon>Pseudomonadati</taxon>
        <taxon>Thermodesulfobacteriota</taxon>
        <taxon>Desulfuromonadia</taxon>
        <taxon>Desulfuromonadales</taxon>
        <taxon>Desulfuromonadaceae</taxon>
        <taxon>Desulfuromonas</taxon>
    </lineage>
</organism>
<reference evidence="2 3" key="2">
    <citation type="journal article" date="2021" name="Int. J. Syst. Evol. Microbiol.">
        <title>Isolation and Polyphasic Characterization of Desulfuromonas versatilis sp. Nov., an Electrogenic Bacteria Capable of Versatile Metabolism Isolated from a Graphene Oxide-Reducing Enrichment Culture.</title>
        <authorList>
            <person name="Xie L."/>
            <person name="Yoshida N."/>
            <person name="Ishii S."/>
            <person name="Meng L."/>
        </authorList>
    </citation>
    <scope>NUCLEOTIDE SEQUENCE [LARGE SCALE GENOMIC DNA]</scope>
    <source>
        <strain evidence="2 3">NIT-T3</strain>
    </source>
</reference>
<reference evidence="2 3" key="1">
    <citation type="journal article" date="2016" name="C (Basel)">
        <title>Selective Growth of and Electricity Production by Marine Exoelectrogenic Bacteria in Self-Aggregated Hydrogel of Microbially Reduced Graphene Oxide.</title>
        <authorList>
            <person name="Yoshida N."/>
            <person name="Goto Y."/>
            <person name="Miyata Y."/>
        </authorList>
    </citation>
    <scope>NUCLEOTIDE SEQUENCE [LARGE SCALE GENOMIC DNA]</scope>
    <source>
        <strain evidence="2 3">NIT-T3</strain>
    </source>
</reference>
<accession>A0ABM8HM43</accession>
<name>A0ABM8HM43_9BACT</name>
<sequence>MRTQDLKDRWDQIKENLRVRWGRMREEDLDRFLQKRPQEPKPHAKEESGHHADESSGSE</sequence>
<dbReference type="InterPro" id="IPR036629">
    <property type="entry name" value="YjbJ_sf"/>
</dbReference>
<gene>
    <name evidence="2" type="ORF">DESUT3_03670</name>
</gene>
<dbReference type="Proteomes" id="UP001319827">
    <property type="component" value="Chromosome"/>
</dbReference>